<reference evidence="12" key="3">
    <citation type="submission" date="2019-06" db="EMBL/GenBank/DDBJ databases">
        <authorList>
            <person name="Poynton C."/>
            <person name="Hasenbein S."/>
            <person name="Benoit J.B."/>
            <person name="Sepulveda M.S."/>
            <person name="Poelchau M.F."/>
            <person name="Murali S.C."/>
            <person name="Chen S."/>
            <person name="Glastad K.M."/>
            <person name="Werren J.H."/>
            <person name="Vineis J.H."/>
            <person name="Bowen J.L."/>
            <person name="Friedrich M."/>
            <person name="Jones J."/>
            <person name="Robertson H.M."/>
            <person name="Feyereisen R."/>
            <person name="Mechler-Hickson A."/>
            <person name="Mathers N."/>
            <person name="Lee C.E."/>
            <person name="Colbourne J.K."/>
            <person name="Biales A."/>
            <person name="Johnston J.S."/>
            <person name="Wellborn G.A."/>
            <person name="Rosendale A.J."/>
            <person name="Cridge A.G."/>
            <person name="Munoz-Torres M.C."/>
            <person name="Bain P.A."/>
            <person name="Manny A.R."/>
            <person name="Major K.M."/>
            <person name="Lambert F.N."/>
            <person name="Vulpe C.D."/>
            <person name="Tuck P."/>
            <person name="Blalock B.J."/>
            <person name="Lin Y.-Y."/>
            <person name="Smith M.E."/>
            <person name="Ochoa-Acuna H."/>
            <person name="Chen M.-J.M."/>
            <person name="Childers C.P."/>
            <person name="Qu J."/>
            <person name="Dugan S."/>
            <person name="Lee S.L."/>
            <person name="Chao H."/>
            <person name="Dinh H."/>
            <person name="Han Y."/>
            <person name="Doddapaneni H."/>
            <person name="Worley K.C."/>
            <person name="Muzny D.M."/>
            <person name="Gibbs R.A."/>
            <person name="Richards S."/>
        </authorList>
    </citation>
    <scope>NUCLEOTIDE SEQUENCE</scope>
    <source>
        <strain evidence="12">HAZT.00-mixed</strain>
        <tissue evidence="12">Whole organism</tissue>
    </source>
</reference>
<feature type="transmembrane region" description="Helical" evidence="10">
    <location>
        <begin position="330"/>
        <end position="350"/>
    </location>
</feature>
<organism evidence="12">
    <name type="scientific">Hyalella azteca</name>
    <name type="common">Amphipod</name>
    <dbReference type="NCBI Taxonomy" id="294128"/>
    <lineage>
        <taxon>Eukaryota</taxon>
        <taxon>Metazoa</taxon>
        <taxon>Ecdysozoa</taxon>
        <taxon>Arthropoda</taxon>
        <taxon>Crustacea</taxon>
        <taxon>Multicrustacea</taxon>
        <taxon>Malacostraca</taxon>
        <taxon>Eumalacostraca</taxon>
        <taxon>Peracarida</taxon>
        <taxon>Amphipoda</taxon>
        <taxon>Senticaudata</taxon>
        <taxon>Talitrida</taxon>
        <taxon>Talitroidea</taxon>
        <taxon>Hyalellidae</taxon>
        <taxon>Hyalella</taxon>
    </lineage>
</organism>
<dbReference type="OMA" id="TRTPEVW"/>
<keyword evidence="3" id="KW-0813">Transport</keyword>
<dbReference type="SUPFAM" id="SSF103473">
    <property type="entry name" value="MFS general substrate transporter"/>
    <property type="match status" value="1"/>
</dbReference>
<dbReference type="GO" id="GO:0030121">
    <property type="term" value="C:AP-1 adaptor complex"/>
    <property type="evidence" value="ECO:0007669"/>
    <property type="project" value="TreeGrafter"/>
</dbReference>
<evidence type="ECO:0000256" key="7">
    <source>
        <dbReference type="ARBA" id="ARBA00023136"/>
    </source>
</evidence>
<feature type="transmembrane region" description="Helical" evidence="10">
    <location>
        <begin position="357"/>
        <end position="378"/>
    </location>
</feature>
<evidence type="ECO:0000256" key="10">
    <source>
        <dbReference type="SAM" id="Phobius"/>
    </source>
</evidence>
<dbReference type="GO" id="GO:0005277">
    <property type="term" value="F:acetylcholine transmembrane transporter activity"/>
    <property type="evidence" value="ECO:0007669"/>
    <property type="project" value="TreeGrafter"/>
</dbReference>
<keyword evidence="6 10" id="KW-1133">Transmembrane helix</keyword>
<dbReference type="KEGG" id="hazt:108671368"/>
<comment type="similarity">
    <text evidence="2">Belongs to the major facilitator superfamily. Vesicular transporter family.</text>
</comment>
<keyword evidence="7 10" id="KW-0472">Membrane</keyword>
<reference evidence="14" key="4">
    <citation type="submission" date="2025-04" db="UniProtKB">
        <authorList>
            <consortium name="RefSeq"/>
        </authorList>
    </citation>
    <scope>IDENTIFICATION</scope>
    <source>
        <tissue evidence="14">Whole organism</tissue>
    </source>
</reference>
<dbReference type="AlphaFoldDB" id="A0A6A0GTP1"/>
<dbReference type="CTD" id="42795"/>
<proteinExistence type="inferred from homology"/>
<dbReference type="Proteomes" id="UP000711488">
    <property type="component" value="Unassembled WGS sequence"/>
</dbReference>
<keyword evidence="5" id="KW-0532">Neurotransmitter transport</keyword>
<reference evidence="12" key="1">
    <citation type="submission" date="2014-08" db="EMBL/GenBank/DDBJ databases">
        <authorList>
            <person name="Murali S."/>
            <person name="Richards S."/>
            <person name="Bandaranaike D."/>
            <person name="Bellair M."/>
            <person name="Blankenburg K."/>
            <person name="Chao H."/>
            <person name="Dinh H."/>
            <person name="Doddapaneni H."/>
            <person name="Dugan-Rocha S."/>
            <person name="Elkadiri S."/>
            <person name="Gnanaolivu R."/>
            <person name="Hughes D."/>
            <person name="Lee S."/>
            <person name="Li M."/>
            <person name="Ming W."/>
            <person name="Munidasa M."/>
            <person name="Muniz J."/>
            <person name="Nguyen L."/>
            <person name="Osuji N."/>
            <person name="Pu L.-L."/>
            <person name="Puazo M."/>
            <person name="Skinner E."/>
            <person name="Qu C."/>
            <person name="Quiroz J."/>
            <person name="Raj R."/>
            <person name="Weissenberger G."/>
            <person name="Xin Y."/>
            <person name="Zou X."/>
            <person name="Han Y."/>
            <person name="Worley K."/>
            <person name="Muzny D."/>
            <person name="Gibbs R."/>
        </authorList>
    </citation>
    <scope>NUCLEOTIDE SEQUENCE</scope>
    <source>
        <strain evidence="12">HAZT.00-mixed</strain>
        <tissue evidence="12">Whole organism</tissue>
    </source>
</reference>
<feature type="transmembrane region" description="Helical" evidence="10">
    <location>
        <begin position="244"/>
        <end position="264"/>
    </location>
</feature>
<dbReference type="OrthoDB" id="5086884at2759"/>
<feature type="transmembrane region" description="Helical" evidence="10">
    <location>
        <begin position="40"/>
        <end position="63"/>
    </location>
</feature>
<gene>
    <name evidence="14" type="primary">LOC108671368</name>
    <name evidence="12" type="ORF">HAZT_HAZT008739</name>
</gene>
<evidence type="ECO:0000256" key="3">
    <source>
        <dbReference type="ARBA" id="ARBA00022448"/>
    </source>
</evidence>
<dbReference type="GO" id="GO:0007268">
    <property type="term" value="P:chemical synaptic transmission"/>
    <property type="evidence" value="ECO:0007669"/>
    <property type="project" value="TreeGrafter"/>
</dbReference>
<dbReference type="RefSeq" id="XP_018014388.1">
    <property type="nucleotide sequence ID" value="XM_018158899.2"/>
</dbReference>
<evidence type="ECO:0000256" key="5">
    <source>
        <dbReference type="ARBA" id="ARBA00022775"/>
    </source>
</evidence>
<feature type="transmembrane region" description="Helical" evidence="10">
    <location>
        <begin position="155"/>
        <end position="174"/>
    </location>
</feature>
<feature type="transmembrane region" description="Helical" evidence="10">
    <location>
        <begin position="384"/>
        <end position="404"/>
    </location>
</feature>
<evidence type="ECO:0000256" key="6">
    <source>
        <dbReference type="ARBA" id="ARBA00022989"/>
    </source>
</evidence>
<dbReference type="PROSITE" id="PS50850">
    <property type="entry name" value="MFS"/>
    <property type="match status" value="1"/>
</dbReference>
<feature type="transmembrane region" description="Helical" evidence="10">
    <location>
        <begin position="292"/>
        <end position="310"/>
    </location>
</feature>
<evidence type="ECO:0000256" key="8">
    <source>
        <dbReference type="ARBA" id="ARBA00023180"/>
    </source>
</evidence>
<feature type="region of interest" description="Disordered" evidence="9">
    <location>
        <begin position="543"/>
        <end position="574"/>
    </location>
</feature>
<comment type="subcellular location">
    <subcellularLocation>
        <location evidence="1">Membrane</location>
        <topology evidence="1">Multi-pass membrane protein</topology>
    </subcellularLocation>
</comment>
<evidence type="ECO:0000256" key="4">
    <source>
        <dbReference type="ARBA" id="ARBA00022692"/>
    </source>
</evidence>
<name>A0A6A0GTP1_HYAAZ</name>
<dbReference type="NCBIfam" id="TIGR00880">
    <property type="entry name" value="2_A_01_02"/>
    <property type="match status" value="1"/>
</dbReference>
<evidence type="ECO:0000256" key="1">
    <source>
        <dbReference type="ARBA" id="ARBA00004141"/>
    </source>
</evidence>
<evidence type="ECO:0000259" key="11">
    <source>
        <dbReference type="PROSITE" id="PS50850"/>
    </source>
</evidence>
<dbReference type="GeneID" id="108671368"/>
<keyword evidence="13" id="KW-1185">Reference proteome</keyword>
<keyword evidence="8" id="KW-0325">Glycoprotein</keyword>
<dbReference type="InterPro" id="IPR020846">
    <property type="entry name" value="MFS_dom"/>
</dbReference>
<evidence type="ECO:0000256" key="2">
    <source>
        <dbReference type="ARBA" id="ARBA00006829"/>
    </source>
</evidence>
<dbReference type="InterPro" id="IPR050930">
    <property type="entry name" value="MFS_Vesicular_Transporter"/>
</dbReference>
<dbReference type="InterPro" id="IPR001958">
    <property type="entry name" value="Tet-R_TetA/multi-R_MdtG-like"/>
</dbReference>
<dbReference type="GO" id="GO:0030122">
    <property type="term" value="C:AP-2 adaptor complex"/>
    <property type="evidence" value="ECO:0007669"/>
    <property type="project" value="TreeGrafter"/>
</dbReference>
<evidence type="ECO:0000313" key="14">
    <source>
        <dbReference type="RefSeq" id="XP_018014388.1"/>
    </source>
</evidence>
<accession>A0A6A0GTP1</accession>
<dbReference type="GO" id="GO:0043195">
    <property type="term" value="C:terminal bouton"/>
    <property type="evidence" value="ECO:0007669"/>
    <property type="project" value="TreeGrafter"/>
</dbReference>
<dbReference type="CDD" id="cd17383">
    <property type="entry name" value="MFS_SLC18A3_VAChT"/>
    <property type="match status" value="1"/>
</dbReference>
<dbReference type="Pfam" id="PF07690">
    <property type="entry name" value="MFS_1"/>
    <property type="match status" value="1"/>
</dbReference>
<dbReference type="InterPro" id="IPR011701">
    <property type="entry name" value="MFS"/>
</dbReference>
<dbReference type="EMBL" id="JQDR03015802">
    <property type="protein sequence ID" value="KAA0186073.1"/>
    <property type="molecule type" value="Genomic_DNA"/>
</dbReference>
<evidence type="ECO:0000313" key="13">
    <source>
        <dbReference type="Proteomes" id="UP000694843"/>
    </source>
</evidence>
<dbReference type="Proteomes" id="UP000694843">
    <property type="component" value="Unplaced"/>
</dbReference>
<dbReference type="InterPro" id="IPR036259">
    <property type="entry name" value="MFS_trans_sf"/>
</dbReference>
<feature type="transmembrane region" description="Helical" evidence="10">
    <location>
        <begin position="214"/>
        <end position="232"/>
    </location>
</feature>
<evidence type="ECO:0000256" key="9">
    <source>
        <dbReference type="SAM" id="MobiDB-lite"/>
    </source>
</evidence>
<sequence>MPKVPDSIRNLVLPGLGLSLQECWEWLYNFLSEQRVQRKVVLVIVSIALLLDNMLYMVIVPIIPDYLRKLGAWTTHLEGGDKQKYNFYNARNYTNSSGNYLVNDTQVRYRMIHQVVVYEGEEAGIGLLFASKALVQLMINPFSGMIIDRVGYDKPLTFGLIVMFLSTAIFAVGQSYGLLFFARGLQGVGSAFADTSGLAMIADTYTEEAERTKALGIALAFISFGCLVAPPFGGTLYQFAGKQVPFIILAFVSLFDAVMLRIVMQPIKDQRKERGVEHQVGTPIWRLFMDPYILCCAGALVMANVSLAFLEPTISVWMMDTMTVENWQMGMIWLPSFFPHVAGVVVTVKLAKSHPSYQWLVATIGLAMEGISCIFLPFSTNYWMVMLPICSICFGIALIDTALLPLLGHLVDTRYVSVYGSIYAIADISYSMAYAFGPMIAGSIVSSIGFVGLNMIIAVSNLLYCPLIFTLKNVHHYKPFEEDQQIKVNTGAPPGGSMQTYTMQDGQQVAGDVKNHMEFARLAADNQKPENYGTYESYEMQPADGAGASGGVNGNVSDRNPFRQQQMGNFHYDQ</sequence>
<dbReference type="PANTHER" id="PTHR23506:SF13">
    <property type="entry name" value="VESICULAR ACETYLCHOLINE TRANSPORTER"/>
    <property type="match status" value="1"/>
</dbReference>
<dbReference type="GO" id="GO:0042910">
    <property type="term" value="F:xenobiotic transmembrane transporter activity"/>
    <property type="evidence" value="ECO:0007669"/>
    <property type="project" value="InterPro"/>
</dbReference>
<feature type="domain" description="Major facilitator superfamily (MFS) profile" evidence="11">
    <location>
        <begin position="41"/>
        <end position="478"/>
    </location>
</feature>
<feature type="transmembrane region" description="Helical" evidence="10">
    <location>
        <begin position="448"/>
        <end position="469"/>
    </location>
</feature>
<dbReference type="PANTHER" id="PTHR23506">
    <property type="entry name" value="GH10249P"/>
    <property type="match status" value="1"/>
</dbReference>
<dbReference type="Gene3D" id="1.20.1250.20">
    <property type="entry name" value="MFS general substrate transporter like domains"/>
    <property type="match status" value="1"/>
</dbReference>
<reference evidence="12" key="2">
    <citation type="journal article" date="2018" name="Environ. Sci. Technol.">
        <title>The Toxicogenome of Hyalella azteca: A Model for Sediment Ecotoxicology and Evolutionary Toxicology.</title>
        <authorList>
            <person name="Poynton H.C."/>
            <person name="Hasenbein S."/>
            <person name="Benoit J.B."/>
            <person name="Sepulveda M.S."/>
            <person name="Poelchau M.F."/>
            <person name="Hughes D.S.T."/>
            <person name="Murali S.C."/>
            <person name="Chen S."/>
            <person name="Glastad K.M."/>
            <person name="Goodisman M.A.D."/>
            <person name="Werren J.H."/>
            <person name="Vineis J.H."/>
            <person name="Bowen J.L."/>
            <person name="Friedrich M."/>
            <person name="Jones J."/>
            <person name="Robertson H.M."/>
            <person name="Feyereisen R."/>
            <person name="Mechler-Hickson A."/>
            <person name="Mathers N."/>
            <person name="Lee C.E."/>
            <person name="Colbourne J.K."/>
            <person name="Biales A."/>
            <person name="Johnston J.S."/>
            <person name="Wellborn G.A."/>
            <person name="Rosendale A.J."/>
            <person name="Cridge A.G."/>
            <person name="Munoz-Torres M.C."/>
            <person name="Bain P.A."/>
            <person name="Manny A.R."/>
            <person name="Major K.M."/>
            <person name="Lambert F.N."/>
            <person name="Vulpe C.D."/>
            <person name="Tuck P."/>
            <person name="Blalock B.J."/>
            <person name="Lin Y.Y."/>
            <person name="Smith M.E."/>
            <person name="Ochoa-Acuna H."/>
            <person name="Chen M.M."/>
            <person name="Childers C.P."/>
            <person name="Qu J."/>
            <person name="Dugan S."/>
            <person name="Lee S.L."/>
            <person name="Chao H."/>
            <person name="Dinh H."/>
            <person name="Han Y."/>
            <person name="Doddapaneni H."/>
            <person name="Worley K.C."/>
            <person name="Muzny D.M."/>
            <person name="Gibbs R.A."/>
            <person name="Richards S."/>
        </authorList>
    </citation>
    <scope>NUCLEOTIDE SEQUENCE</scope>
    <source>
        <strain evidence="12">HAZT.00-mixed</strain>
        <tissue evidence="12">Whole organism</tissue>
    </source>
</reference>
<evidence type="ECO:0000313" key="12">
    <source>
        <dbReference type="EMBL" id="KAA0186073.1"/>
    </source>
</evidence>
<feature type="transmembrane region" description="Helical" evidence="10">
    <location>
        <begin position="416"/>
        <end position="436"/>
    </location>
</feature>
<protein>
    <submittedName>
        <fullName evidence="14">Vesicular acetylcholine transporter</fullName>
    </submittedName>
</protein>
<keyword evidence="4 10" id="KW-0812">Transmembrane</keyword>